<name>A0A7W9SE89_9FIRM</name>
<dbReference type="RefSeq" id="WP_183682229.1">
    <property type="nucleotide sequence ID" value="NZ_CAUQIH010000018.1"/>
</dbReference>
<gene>
    <name evidence="1" type="ORF">HNQ46_000370</name>
</gene>
<protein>
    <recommendedName>
        <fullName evidence="3">Antitoxin</fullName>
    </recommendedName>
</protein>
<accession>A0A7W9SE89</accession>
<comment type="caution">
    <text evidence="1">The sequence shown here is derived from an EMBL/GenBank/DDBJ whole genome shotgun (WGS) entry which is preliminary data.</text>
</comment>
<proteinExistence type="predicted"/>
<evidence type="ECO:0000313" key="2">
    <source>
        <dbReference type="Proteomes" id="UP000522163"/>
    </source>
</evidence>
<dbReference type="GeneID" id="85013936"/>
<organism evidence="1 2">
    <name type="scientific">Oribacterium sinus</name>
    <dbReference type="NCBI Taxonomy" id="237576"/>
    <lineage>
        <taxon>Bacteria</taxon>
        <taxon>Bacillati</taxon>
        <taxon>Bacillota</taxon>
        <taxon>Clostridia</taxon>
        <taxon>Lachnospirales</taxon>
        <taxon>Lachnospiraceae</taxon>
        <taxon>Oribacterium</taxon>
    </lineage>
</organism>
<dbReference type="AlphaFoldDB" id="A0A7W9SE89"/>
<evidence type="ECO:0008006" key="3">
    <source>
        <dbReference type="Google" id="ProtNLM"/>
    </source>
</evidence>
<dbReference type="Pfam" id="PF19807">
    <property type="entry name" value="DUF6290"/>
    <property type="match status" value="1"/>
</dbReference>
<dbReference type="Proteomes" id="UP000522163">
    <property type="component" value="Unassembled WGS sequence"/>
</dbReference>
<sequence length="73" mass="8565">MAFSIRMSEEEKALAESYAKLHAMSLGEAFKRALFERIEEEYDISLANEAYQEYKNNGCKSRPIEELWKELNL</sequence>
<dbReference type="EMBL" id="JACHHH010000002">
    <property type="protein sequence ID" value="MBB6040407.1"/>
    <property type="molecule type" value="Genomic_DNA"/>
</dbReference>
<reference evidence="1 2" key="1">
    <citation type="submission" date="2020-08" db="EMBL/GenBank/DDBJ databases">
        <title>Genomic Encyclopedia of Type Strains, Phase IV (KMG-IV): sequencing the most valuable type-strain genomes for metagenomic binning, comparative biology and taxonomic classification.</title>
        <authorList>
            <person name="Goeker M."/>
        </authorList>
    </citation>
    <scope>NUCLEOTIDE SEQUENCE [LARGE SCALE GENOMIC DNA]</scope>
    <source>
        <strain evidence="1 2">DSM 17245</strain>
    </source>
</reference>
<dbReference type="NCBIfam" id="NF046040">
    <property type="entry name" value="RelB_antitoxin"/>
    <property type="match status" value="1"/>
</dbReference>
<dbReference type="InterPro" id="IPR046257">
    <property type="entry name" value="DUF6290"/>
</dbReference>
<evidence type="ECO:0000313" key="1">
    <source>
        <dbReference type="EMBL" id="MBB6040407.1"/>
    </source>
</evidence>